<evidence type="ECO:0000313" key="4">
    <source>
        <dbReference type="Proteomes" id="UP001142055"/>
    </source>
</evidence>
<evidence type="ECO:0000313" key="3">
    <source>
        <dbReference type="EMBL" id="KAJ6215810.1"/>
    </source>
</evidence>
<sequence length="797" mass="94111">MNFIRTRIDQDNVDRIQLNFNRFYRWLFRSNGTDEQRQQRRRLRHQQKATIRTYDSNGQHQRHKRLRKRIKPTTNPGGVRLEREYPIRRKFPNHIRTAINVANTFRLGNNRVSTIGDNGGDHHQSPNSVNSNQTNSRSIESIVWCTDHHHQRHQQQQLDPTIVHTDTFSIMCDINLHSWIIWLINRFVIFIPKFYLPSTEHFIFGSVHDVSAIVQQCSNNEEDDIDRVNNRSWSTWLYDRWRLSIVPYCRTTPLTTLRNANGGDGGHQQQQLDQRVPPTQPTPSILETISKQCSIKSSRSAVVPFTNVSSNIKETDNVELSRQFLSVPTSVLMQSNETNDQQNVNDDIDEDVESLNGSIHLNDDQRWFTPHSILMITFLMILMGRYITQTGLLLFYKEYLFIYYLLFTIAIVLFTHSRSIHLQWCPLIISTLEIFVITLTIIHLIARKNTIEDQLISSASFLKPFDRNKRFMVRWLPTIYLFIWICFIIYDRIGSIVTIVQFQSRNVRNRTMILSNWHRYETYWLPSGSILPETTMETLDNDDQDKRRRIDNEEPSSLLMISIWIYSIDLILRTYMFIVYIMMKTFFFSLTLTIIFKCVQLFEEIQHRTSSIDPRLNQTNRSMANNRQVSNQYRRTSKPLTILNINQETERLSILTQMLLDIIRQYEYNFVLAVISWLITSSTVIVGLIEYWICATRSSRIRTMIDDGPFDNMIYSLFTNGQSSNISTSTTTPITTTTTTFDKNYLLFSRINIYKIFVGLYEPMFHIVHITINLYDWILLLTIVAIVRIYRHRLLNR</sequence>
<dbReference type="Proteomes" id="UP001142055">
    <property type="component" value="Chromosome 4"/>
</dbReference>
<dbReference type="AlphaFoldDB" id="A0A9Q0M1G1"/>
<feature type="region of interest" description="Disordered" evidence="1">
    <location>
        <begin position="113"/>
        <end position="135"/>
    </location>
</feature>
<proteinExistence type="predicted"/>
<name>A0A9Q0M1G1_BLOTA</name>
<evidence type="ECO:0000256" key="2">
    <source>
        <dbReference type="SAM" id="Phobius"/>
    </source>
</evidence>
<evidence type="ECO:0000256" key="1">
    <source>
        <dbReference type="SAM" id="MobiDB-lite"/>
    </source>
</evidence>
<feature type="compositionally biased region" description="Polar residues" evidence="1">
    <location>
        <begin position="125"/>
        <end position="135"/>
    </location>
</feature>
<feature type="transmembrane region" description="Helical" evidence="2">
    <location>
        <begin position="767"/>
        <end position="790"/>
    </location>
</feature>
<keyword evidence="4" id="KW-1185">Reference proteome</keyword>
<organism evidence="3 4">
    <name type="scientific">Blomia tropicalis</name>
    <name type="common">Mite</name>
    <dbReference type="NCBI Taxonomy" id="40697"/>
    <lineage>
        <taxon>Eukaryota</taxon>
        <taxon>Metazoa</taxon>
        <taxon>Ecdysozoa</taxon>
        <taxon>Arthropoda</taxon>
        <taxon>Chelicerata</taxon>
        <taxon>Arachnida</taxon>
        <taxon>Acari</taxon>
        <taxon>Acariformes</taxon>
        <taxon>Sarcoptiformes</taxon>
        <taxon>Astigmata</taxon>
        <taxon>Glycyphagoidea</taxon>
        <taxon>Echimyopodidae</taxon>
        <taxon>Blomia</taxon>
    </lineage>
</organism>
<accession>A0A9Q0M1G1</accession>
<feature type="region of interest" description="Disordered" evidence="1">
    <location>
        <begin position="257"/>
        <end position="281"/>
    </location>
</feature>
<protein>
    <submittedName>
        <fullName evidence="3">Uncharacterized protein</fullName>
    </submittedName>
</protein>
<gene>
    <name evidence="3" type="ORF">RDWZM_010310</name>
</gene>
<reference evidence="3" key="1">
    <citation type="submission" date="2022-12" db="EMBL/GenBank/DDBJ databases">
        <title>Genome assemblies of Blomia tropicalis.</title>
        <authorList>
            <person name="Cui Y."/>
        </authorList>
    </citation>
    <scope>NUCLEOTIDE SEQUENCE</scope>
    <source>
        <tissue evidence="3">Adult mites</tissue>
    </source>
</reference>
<feature type="transmembrane region" description="Helical" evidence="2">
    <location>
        <begin position="367"/>
        <end position="387"/>
    </location>
</feature>
<feature type="transmembrane region" description="Helical" evidence="2">
    <location>
        <begin position="668"/>
        <end position="693"/>
    </location>
</feature>
<feature type="transmembrane region" description="Helical" evidence="2">
    <location>
        <begin position="479"/>
        <end position="502"/>
    </location>
</feature>
<keyword evidence="2" id="KW-0812">Transmembrane</keyword>
<dbReference type="EMBL" id="JAPWDV010000004">
    <property type="protein sequence ID" value="KAJ6215810.1"/>
    <property type="molecule type" value="Genomic_DNA"/>
</dbReference>
<feature type="transmembrane region" description="Helical" evidence="2">
    <location>
        <begin position="578"/>
        <end position="599"/>
    </location>
</feature>
<keyword evidence="2" id="KW-0472">Membrane</keyword>
<comment type="caution">
    <text evidence="3">The sequence shown here is derived from an EMBL/GenBank/DDBJ whole genome shotgun (WGS) entry which is preliminary data.</text>
</comment>
<feature type="transmembrane region" description="Helical" evidence="2">
    <location>
        <begin position="399"/>
        <end position="415"/>
    </location>
</feature>
<keyword evidence="2" id="KW-1133">Transmembrane helix</keyword>
<feature type="transmembrane region" description="Helical" evidence="2">
    <location>
        <begin position="427"/>
        <end position="446"/>
    </location>
</feature>